<evidence type="ECO:0000313" key="2">
    <source>
        <dbReference type="EMBL" id="MPC34848.1"/>
    </source>
</evidence>
<comment type="caution">
    <text evidence="2">The sequence shown here is derived from an EMBL/GenBank/DDBJ whole genome shotgun (WGS) entry which is preliminary data.</text>
</comment>
<gene>
    <name evidence="2" type="ORF">E2C01_028252</name>
</gene>
<reference evidence="2 3" key="1">
    <citation type="submission" date="2019-05" db="EMBL/GenBank/DDBJ databases">
        <title>Another draft genome of Portunus trituberculatus and its Hox gene families provides insights of decapod evolution.</title>
        <authorList>
            <person name="Jeong J.-H."/>
            <person name="Song I."/>
            <person name="Kim S."/>
            <person name="Choi T."/>
            <person name="Kim D."/>
            <person name="Ryu S."/>
            <person name="Kim W."/>
        </authorList>
    </citation>
    <scope>NUCLEOTIDE SEQUENCE [LARGE SCALE GENOMIC DNA]</scope>
    <source>
        <tissue evidence="2">Muscle</tissue>
    </source>
</reference>
<dbReference type="EMBL" id="VSRR010003144">
    <property type="protein sequence ID" value="MPC34848.1"/>
    <property type="molecule type" value="Genomic_DNA"/>
</dbReference>
<dbReference type="Proteomes" id="UP000324222">
    <property type="component" value="Unassembled WGS sequence"/>
</dbReference>
<accession>A0A5B7ENK9</accession>
<proteinExistence type="predicted"/>
<name>A0A5B7ENK9_PORTR</name>
<feature type="compositionally biased region" description="Polar residues" evidence="1">
    <location>
        <begin position="292"/>
        <end position="301"/>
    </location>
</feature>
<dbReference type="OrthoDB" id="17569at2759"/>
<feature type="compositionally biased region" description="Basic and acidic residues" evidence="1">
    <location>
        <begin position="145"/>
        <end position="154"/>
    </location>
</feature>
<sequence length="325" mass="35833">MIQHTHKVILFLGSTDNHSETSPLLKANVELYYGTPTALSQRTDGSNNNARLLPLCHRTLFLGSGGQPAVRIVTPDAASAPEDAMVPRLSYDISESYLATNTHTTGHTTRQVSDATPDTCHSYKPYTTTHTIATSSHIDRKSRRRVSDVSDARSHLPHPAASYPPLTDHTQPPAIPPRSIDRTATRQIISTTHKPIASTTRTFRRTNTISTPYRAFITSHHLPPASSTQTHATAASIPYSVSTIPADATPPTSYSTTTTAYHPPVTSTFSNPSYFSYSTMNVDSSPDDRNPPYNTSRNTSRISASLTSLTTYSRRPHYHHNQYFW</sequence>
<feature type="region of interest" description="Disordered" evidence="1">
    <location>
        <begin position="280"/>
        <end position="301"/>
    </location>
</feature>
<feature type="region of interest" description="Disordered" evidence="1">
    <location>
        <begin position="133"/>
        <end position="174"/>
    </location>
</feature>
<evidence type="ECO:0000256" key="1">
    <source>
        <dbReference type="SAM" id="MobiDB-lite"/>
    </source>
</evidence>
<dbReference type="AlphaFoldDB" id="A0A5B7ENK9"/>
<evidence type="ECO:0000313" key="3">
    <source>
        <dbReference type="Proteomes" id="UP000324222"/>
    </source>
</evidence>
<protein>
    <submittedName>
        <fullName evidence="2">Uncharacterized protein</fullName>
    </submittedName>
</protein>
<organism evidence="2 3">
    <name type="scientific">Portunus trituberculatus</name>
    <name type="common">Swimming crab</name>
    <name type="synonym">Neptunus trituberculatus</name>
    <dbReference type="NCBI Taxonomy" id="210409"/>
    <lineage>
        <taxon>Eukaryota</taxon>
        <taxon>Metazoa</taxon>
        <taxon>Ecdysozoa</taxon>
        <taxon>Arthropoda</taxon>
        <taxon>Crustacea</taxon>
        <taxon>Multicrustacea</taxon>
        <taxon>Malacostraca</taxon>
        <taxon>Eumalacostraca</taxon>
        <taxon>Eucarida</taxon>
        <taxon>Decapoda</taxon>
        <taxon>Pleocyemata</taxon>
        <taxon>Brachyura</taxon>
        <taxon>Eubrachyura</taxon>
        <taxon>Portunoidea</taxon>
        <taxon>Portunidae</taxon>
        <taxon>Portuninae</taxon>
        <taxon>Portunus</taxon>
    </lineage>
</organism>
<keyword evidence="3" id="KW-1185">Reference proteome</keyword>